<evidence type="ECO:0000313" key="1">
    <source>
        <dbReference type="EMBL" id="EFE33209.1"/>
    </source>
</evidence>
<proteinExistence type="predicted"/>
<dbReference type="eggNOG" id="ENOG502SRX9">
    <property type="taxonomic scope" value="Eukaryota"/>
</dbReference>
<evidence type="ECO:0008006" key="3">
    <source>
        <dbReference type="Google" id="ProtNLM"/>
    </source>
</evidence>
<dbReference type="OMA" id="AYGHASD"/>
<dbReference type="RefSeq" id="XP_003013849.1">
    <property type="nucleotide sequence ID" value="XM_003013803.1"/>
</dbReference>
<dbReference type="Proteomes" id="UP000008866">
    <property type="component" value="Unassembled WGS sequence"/>
</dbReference>
<name>D4AUP4_ARTBC</name>
<dbReference type="HOGENOM" id="CLU_127771_0_0_1"/>
<dbReference type="GeneID" id="9521267"/>
<dbReference type="AlphaFoldDB" id="D4AUP4"/>
<dbReference type="KEGG" id="abe:ARB_07961"/>
<accession>D4AUP4</accession>
<sequence length="178" mass="18681">MPAKWIFCAERDVASRREAIQVRASHSKMSAPSVPTGVIVPMPTYLFSATVTLAKPLDPIPLLEGGVRIVEPITGGTIEGPAFNATIEGGVASPIIVKGDGGAKAQMAYIYAYGHASDGSPFYIEESGIGSGATQNTRLIIQVGGKYQGLQTMYVLGQPTVNEARTVASVECFSIPLP</sequence>
<protein>
    <recommendedName>
        <fullName evidence="3">DUF3237 domain protein</fullName>
    </recommendedName>
</protein>
<dbReference type="Gene3D" id="2.40.160.20">
    <property type="match status" value="1"/>
</dbReference>
<dbReference type="Pfam" id="PF11578">
    <property type="entry name" value="DUF3237"/>
    <property type="match status" value="1"/>
</dbReference>
<organism evidence="1 2">
    <name type="scientific">Arthroderma benhamiae (strain ATCC MYA-4681 / CBS 112371)</name>
    <name type="common">Trichophyton mentagrophytes</name>
    <dbReference type="NCBI Taxonomy" id="663331"/>
    <lineage>
        <taxon>Eukaryota</taxon>
        <taxon>Fungi</taxon>
        <taxon>Dikarya</taxon>
        <taxon>Ascomycota</taxon>
        <taxon>Pezizomycotina</taxon>
        <taxon>Eurotiomycetes</taxon>
        <taxon>Eurotiomycetidae</taxon>
        <taxon>Onygenales</taxon>
        <taxon>Arthrodermataceae</taxon>
        <taxon>Trichophyton</taxon>
    </lineage>
</organism>
<keyword evidence="2" id="KW-1185">Reference proteome</keyword>
<gene>
    <name evidence="1" type="ORF">ARB_07961</name>
</gene>
<dbReference type="EMBL" id="ABSU01000011">
    <property type="protein sequence ID" value="EFE33209.1"/>
    <property type="molecule type" value="Genomic_DNA"/>
</dbReference>
<reference evidence="2" key="1">
    <citation type="journal article" date="2011" name="Genome Biol.">
        <title>Comparative and functional genomics provide insights into the pathogenicity of dermatophytic fungi.</title>
        <authorList>
            <person name="Burmester A."/>
            <person name="Shelest E."/>
            <person name="Gloeckner G."/>
            <person name="Heddergott C."/>
            <person name="Schindler S."/>
            <person name="Staib P."/>
            <person name="Heidel A."/>
            <person name="Felder M."/>
            <person name="Petzold A."/>
            <person name="Szafranski K."/>
            <person name="Feuermann M."/>
            <person name="Pedruzzi I."/>
            <person name="Priebe S."/>
            <person name="Groth M."/>
            <person name="Winkler R."/>
            <person name="Li W."/>
            <person name="Kniemeyer O."/>
            <person name="Schroeckh V."/>
            <person name="Hertweck C."/>
            <person name="Hube B."/>
            <person name="White T.C."/>
            <person name="Platzer M."/>
            <person name="Guthke R."/>
            <person name="Heitman J."/>
            <person name="Woestemeyer J."/>
            <person name="Zipfel P.F."/>
            <person name="Monod M."/>
            <person name="Brakhage A.A."/>
        </authorList>
    </citation>
    <scope>NUCLEOTIDE SEQUENCE [LARGE SCALE GENOMIC DNA]</scope>
    <source>
        <strain evidence="2">ATCC MYA-4681 / CBS 112371</strain>
    </source>
</reference>
<evidence type="ECO:0000313" key="2">
    <source>
        <dbReference type="Proteomes" id="UP000008866"/>
    </source>
</evidence>
<comment type="caution">
    <text evidence="1">The sequence shown here is derived from an EMBL/GenBank/DDBJ whole genome shotgun (WGS) entry which is preliminary data.</text>
</comment>